<evidence type="ECO:0000256" key="4">
    <source>
        <dbReference type="ARBA" id="ARBA00022989"/>
    </source>
</evidence>
<dbReference type="EMBL" id="CP002454">
    <property type="protein sequence ID" value="ADV67491.1"/>
    <property type="molecule type" value="Genomic_DNA"/>
</dbReference>
<keyword evidence="5 6" id="KW-0472">Membrane</keyword>
<organism evidence="8 9">
    <name type="scientific">Deinococcus maricopensis (strain DSM 21211 / LMG 22137 / NRRL B-23946 / LB-34)</name>
    <dbReference type="NCBI Taxonomy" id="709986"/>
    <lineage>
        <taxon>Bacteria</taxon>
        <taxon>Thermotogati</taxon>
        <taxon>Deinococcota</taxon>
        <taxon>Deinococci</taxon>
        <taxon>Deinococcales</taxon>
        <taxon>Deinococcaceae</taxon>
        <taxon>Deinococcus</taxon>
    </lineage>
</organism>
<comment type="subcellular location">
    <subcellularLocation>
        <location evidence="1">Cell membrane</location>
        <topology evidence="1">Multi-pass membrane protein</topology>
    </subcellularLocation>
</comment>
<dbReference type="Pfam" id="PF09335">
    <property type="entry name" value="VTT_dom"/>
    <property type="match status" value="1"/>
</dbReference>
<protein>
    <submittedName>
        <fullName evidence="8">SNARE associated Golgi protein-like protein</fullName>
    </submittedName>
</protein>
<dbReference type="GO" id="GO:0005886">
    <property type="term" value="C:plasma membrane"/>
    <property type="evidence" value="ECO:0007669"/>
    <property type="project" value="UniProtKB-SubCell"/>
</dbReference>
<keyword evidence="2" id="KW-1003">Cell membrane</keyword>
<feature type="transmembrane region" description="Helical" evidence="6">
    <location>
        <begin position="50"/>
        <end position="72"/>
    </location>
</feature>
<dbReference type="eggNOG" id="COG0586">
    <property type="taxonomic scope" value="Bacteria"/>
</dbReference>
<dbReference type="InterPro" id="IPR051311">
    <property type="entry name" value="DedA_domain"/>
</dbReference>
<keyword evidence="3 6" id="KW-0812">Transmembrane</keyword>
<evidence type="ECO:0000259" key="7">
    <source>
        <dbReference type="Pfam" id="PF09335"/>
    </source>
</evidence>
<evidence type="ECO:0000256" key="6">
    <source>
        <dbReference type="SAM" id="Phobius"/>
    </source>
</evidence>
<evidence type="ECO:0000313" key="9">
    <source>
        <dbReference type="Proteomes" id="UP000008635"/>
    </source>
</evidence>
<dbReference type="AlphaFoldDB" id="E8U8V2"/>
<dbReference type="RefSeq" id="WP_013556996.1">
    <property type="nucleotide sequence ID" value="NC_014958.1"/>
</dbReference>
<dbReference type="InterPro" id="IPR032816">
    <property type="entry name" value="VTT_dom"/>
</dbReference>
<proteinExistence type="predicted"/>
<evidence type="ECO:0000256" key="3">
    <source>
        <dbReference type="ARBA" id="ARBA00022692"/>
    </source>
</evidence>
<keyword evidence="9" id="KW-1185">Reference proteome</keyword>
<name>E8U8V2_DEIML</name>
<feature type="transmembrane region" description="Helical" evidence="6">
    <location>
        <begin position="12"/>
        <end position="30"/>
    </location>
</feature>
<accession>E8U8V2</accession>
<feature type="domain" description="VTT" evidence="7">
    <location>
        <begin position="30"/>
        <end position="159"/>
    </location>
</feature>
<dbReference type="Proteomes" id="UP000008635">
    <property type="component" value="Chromosome"/>
</dbReference>
<dbReference type="PANTHER" id="PTHR42709:SF6">
    <property type="entry name" value="UNDECAPRENYL PHOSPHATE TRANSPORTER A"/>
    <property type="match status" value="1"/>
</dbReference>
<dbReference type="KEGG" id="dmr:Deima_1843"/>
<evidence type="ECO:0000256" key="5">
    <source>
        <dbReference type="ARBA" id="ARBA00023136"/>
    </source>
</evidence>
<reference evidence="8 9" key="1">
    <citation type="journal article" date="2011" name="Stand. Genomic Sci.">
        <title>Complete genome sequence of Deinococcus maricopensis type strain (LB-34).</title>
        <authorList>
            <person name="Pukall R."/>
            <person name="Zeytun A."/>
            <person name="Lucas S."/>
            <person name="Lapidus A."/>
            <person name="Hammon N."/>
            <person name="Deshpande S."/>
            <person name="Nolan M."/>
            <person name="Cheng J.F."/>
            <person name="Pitluck S."/>
            <person name="Liolios K."/>
            <person name="Pagani I."/>
            <person name="Mikhailova N."/>
            <person name="Ivanova N."/>
            <person name="Mavromatis K."/>
            <person name="Pati A."/>
            <person name="Tapia R."/>
            <person name="Han C."/>
            <person name="Goodwin L."/>
            <person name="Chen A."/>
            <person name="Palaniappan K."/>
            <person name="Land M."/>
            <person name="Hauser L."/>
            <person name="Chang Y.J."/>
            <person name="Jeffries C.D."/>
            <person name="Brambilla E.M."/>
            <person name="Rohde M."/>
            <person name="Goker M."/>
            <person name="Detter J.C."/>
            <person name="Woyke T."/>
            <person name="Bristow J."/>
            <person name="Eisen J.A."/>
            <person name="Markowitz V."/>
            <person name="Hugenholtz P."/>
            <person name="Kyrpides N.C."/>
            <person name="Klenk H.P."/>
        </authorList>
    </citation>
    <scope>NUCLEOTIDE SEQUENCE [LARGE SCALE GENOMIC DNA]</scope>
    <source>
        <strain evidence="9">DSM 21211 / LMG 22137 / NRRL B-23946 / LB-34</strain>
    </source>
</reference>
<evidence type="ECO:0000313" key="8">
    <source>
        <dbReference type="EMBL" id="ADV67491.1"/>
    </source>
</evidence>
<reference evidence="9" key="2">
    <citation type="submission" date="2011-01" db="EMBL/GenBank/DDBJ databases">
        <title>The complete genome of Deinococcus maricopensis DSM 21211.</title>
        <authorList>
            <consortium name="US DOE Joint Genome Institute (JGI-PGF)"/>
            <person name="Lucas S."/>
            <person name="Copeland A."/>
            <person name="Lapidus A."/>
            <person name="Goodwin L."/>
            <person name="Pitluck S."/>
            <person name="Kyrpides N."/>
            <person name="Mavromatis K."/>
            <person name="Pagani I."/>
            <person name="Ivanova N."/>
            <person name="Ovchinnikova G."/>
            <person name="Zeytun A."/>
            <person name="Detter J.C."/>
            <person name="Han C."/>
            <person name="Land M."/>
            <person name="Hauser L."/>
            <person name="Markowitz V."/>
            <person name="Cheng J.-F."/>
            <person name="Hugenholtz P."/>
            <person name="Woyke T."/>
            <person name="Wu D."/>
            <person name="Pukall R."/>
            <person name="Gehrich-Schroeter G."/>
            <person name="Brambilla E."/>
            <person name="Klenk H.-P."/>
            <person name="Eisen J.A."/>
        </authorList>
    </citation>
    <scope>NUCLEOTIDE SEQUENCE [LARGE SCALE GENOMIC DNA]</scope>
    <source>
        <strain evidence="9">DSM 21211 / LMG 22137 / NRRL B-23946 / LB-34</strain>
    </source>
</reference>
<feature type="transmembrane region" description="Helical" evidence="6">
    <location>
        <begin position="140"/>
        <end position="163"/>
    </location>
</feature>
<evidence type="ECO:0000256" key="1">
    <source>
        <dbReference type="ARBA" id="ARBA00004651"/>
    </source>
</evidence>
<evidence type="ECO:0000256" key="2">
    <source>
        <dbReference type="ARBA" id="ARBA00022475"/>
    </source>
</evidence>
<gene>
    <name evidence="8" type="ordered locus">Deima_1843</name>
</gene>
<dbReference type="PANTHER" id="PTHR42709">
    <property type="entry name" value="ALKALINE PHOSPHATASE LIKE PROTEIN"/>
    <property type="match status" value="1"/>
</dbReference>
<dbReference type="HOGENOM" id="CLU_044208_1_1_0"/>
<dbReference type="OrthoDB" id="9813426at2"/>
<keyword evidence="4 6" id="KW-1133">Transmembrane helix</keyword>
<feature type="transmembrane region" description="Helical" evidence="6">
    <location>
        <begin position="175"/>
        <end position="193"/>
    </location>
</feature>
<sequence>MLDWIQHLMQSMGYIGIALLMCLENVFPPIPSELIMPLAGFTASRGDLTFVGVVIAGTVGSVLGALPLYYIGKVVGEERLVKWADKYGAWLTVSGDEIRKADDWFDRHGHKMVLFVRLVPGVRSLISIPAGISGMPLPKFLLYTSIGTALWSTLLASLGLLLGEHYERVEQYLGPATYLILGGLLLYIVVSVIRRRRRQK</sequence>